<proteinExistence type="predicted"/>
<organism evidence="2 3">
    <name type="scientific">Dactylosporangium fulvum</name>
    <dbReference type="NCBI Taxonomy" id="53359"/>
    <lineage>
        <taxon>Bacteria</taxon>
        <taxon>Bacillati</taxon>
        <taxon>Actinomycetota</taxon>
        <taxon>Actinomycetes</taxon>
        <taxon>Micromonosporales</taxon>
        <taxon>Micromonosporaceae</taxon>
        <taxon>Dactylosporangium</taxon>
    </lineage>
</organism>
<keyword evidence="3" id="KW-1185">Reference proteome</keyword>
<evidence type="ECO:0000313" key="2">
    <source>
        <dbReference type="EMBL" id="UWP87225.1"/>
    </source>
</evidence>
<sequence>MTQAERGSATAADRTCAASPGSAAHRGLARQAVRRSDTPRTSPINAMYPGMGDYDRFVRSGR</sequence>
<gene>
    <name evidence="2" type="ORF">Dfulv_24470</name>
</gene>
<feature type="region of interest" description="Disordered" evidence="1">
    <location>
        <begin position="1"/>
        <end position="52"/>
    </location>
</feature>
<accession>A0ABY5WCS3</accession>
<evidence type="ECO:0000313" key="3">
    <source>
        <dbReference type="Proteomes" id="UP001059617"/>
    </source>
</evidence>
<reference evidence="2" key="1">
    <citation type="submission" date="2021-04" db="EMBL/GenBank/DDBJ databases">
        <authorList>
            <person name="Hartkoorn R.C."/>
            <person name="Beaudoing E."/>
            <person name="Hot D."/>
        </authorList>
    </citation>
    <scope>NUCLEOTIDE SEQUENCE</scope>
    <source>
        <strain evidence="2">NRRL B-16292</strain>
    </source>
</reference>
<dbReference type="EMBL" id="CP073720">
    <property type="protein sequence ID" value="UWP87225.1"/>
    <property type="molecule type" value="Genomic_DNA"/>
</dbReference>
<dbReference type="Proteomes" id="UP001059617">
    <property type="component" value="Chromosome"/>
</dbReference>
<name>A0ABY5WCS3_9ACTN</name>
<dbReference type="RefSeq" id="WP_259867213.1">
    <property type="nucleotide sequence ID" value="NZ_BAAAST010000053.1"/>
</dbReference>
<reference evidence="2" key="2">
    <citation type="submission" date="2022-09" db="EMBL/GenBank/DDBJ databases">
        <title>Biosynthetic gene clusters of Dactylosporangioum fulvum.</title>
        <authorList>
            <person name="Caradec T."/>
        </authorList>
    </citation>
    <scope>NUCLEOTIDE SEQUENCE</scope>
    <source>
        <strain evidence="2">NRRL B-16292</strain>
    </source>
</reference>
<protein>
    <submittedName>
        <fullName evidence="2">Uncharacterized protein</fullName>
    </submittedName>
</protein>
<evidence type="ECO:0000256" key="1">
    <source>
        <dbReference type="SAM" id="MobiDB-lite"/>
    </source>
</evidence>